<gene>
    <name evidence="3" type="ORF">HDU87_001329</name>
</gene>
<feature type="compositionally biased region" description="Low complexity" evidence="1">
    <location>
        <begin position="270"/>
        <end position="285"/>
    </location>
</feature>
<dbReference type="InterPro" id="IPR015797">
    <property type="entry name" value="NUDIX_hydrolase-like_dom_sf"/>
</dbReference>
<dbReference type="SUPFAM" id="SSF55811">
    <property type="entry name" value="Nudix"/>
    <property type="match status" value="1"/>
</dbReference>
<organism evidence="3 4">
    <name type="scientific">Geranomyces variabilis</name>
    <dbReference type="NCBI Taxonomy" id="109894"/>
    <lineage>
        <taxon>Eukaryota</taxon>
        <taxon>Fungi</taxon>
        <taxon>Fungi incertae sedis</taxon>
        <taxon>Chytridiomycota</taxon>
        <taxon>Chytridiomycota incertae sedis</taxon>
        <taxon>Chytridiomycetes</taxon>
        <taxon>Spizellomycetales</taxon>
        <taxon>Powellomycetaceae</taxon>
        <taxon>Geranomyces</taxon>
    </lineage>
</organism>
<evidence type="ECO:0000259" key="2">
    <source>
        <dbReference type="PROSITE" id="PS51462"/>
    </source>
</evidence>
<feature type="region of interest" description="Disordered" evidence="1">
    <location>
        <begin position="270"/>
        <end position="300"/>
    </location>
</feature>
<dbReference type="PANTHER" id="PTHR12992">
    <property type="entry name" value="NUDIX HYDROLASE"/>
    <property type="match status" value="1"/>
</dbReference>
<evidence type="ECO:0000313" key="4">
    <source>
        <dbReference type="Proteomes" id="UP001212152"/>
    </source>
</evidence>
<dbReference type="AlphaFoldDB" id="A0AAD5TN31"/>
<comment type="caution">
    <text evidence="3">The sequence shown here is derived from an EMBL/GenBank/DDBJ whole genome shotgun (WGS) entry which is preliminary data.</text>
</comment>
<dbReference type="PROSITE" id="PS51462">
    <property type="entry name" value="NUDIX"/>
    <property type="match status" value="1"/>
</dbReference>
<sequence length="449" mass="49342">MSRTREDKATETRLVENLIKHLAKIPRKPGSPRRSAVAIIIRIRPNSVVGPIAGTPTTRDPVEFLKLDWVKSGEAEVLFVRRAANENDRWSGHMAFPGGKADPHETDQHAAERECIEEIGLDLNSAEYTCLGALDDRNVTPAASTKPVLILSPYVYLQLVPVTPPLILLPEEIASIHWIPLSFFLAAARNPSRWRPITFPIARHLLSPSIYSRATAATSPSRITSWRRAFHIGLEKSVSAMFGKYRYFGVLLPTTAGEVVTPLATPTTTFPTTTFPSPRRQSSSQNTPLQSHHSQNSVATHELAASSHIAPYTGQSTANRLLLWGLTLWMTSDLMDMCSDPADLPTIPLCDLGMPKYSHRDVDWCFGLLARNQSAFGGTVGDSGSAGSGGEGRTLPQRKPAVSVTIRKNMEIYHAIRISVLTALTFRAATAWLLVKSAKKALSWLKTVR</sequence>
<dbReference type="InterPro" id="IPR000086">
    <property type="entry name" value="NUDIX_hydrolase_dom"/>
</dbReference>
<keyword evidence="4" id="KW-1185">Reference proteome</keyword>
<dbReference type="InterPro" id="IPR045121">
    <property type="entry name" value="CoAse"/>
</dbReference>
<reference evidence="3" key="1">
    <citation type="submission" date="2020-05" db="EMBL/GenBank/DDBJ databases">
        <title>Phylogenomic resolution of chytrid fungi.</title>
        <authorList>
            <person name="Stajich J.E."/>
            <person name="Amses K."/>
            <person name="Simmons R."/>
            <person name="Seto K."/>
            <person name="Myers J."/>
            <person name="Bonds A."/>
            <person name="Quandt C.A."/>
            <person name="Barry K."/>
            <person name="Liu P."/>
            <person name="Grigoriev I."/>
            <person name="Longcore J.E."/>
            <person name="James T.Y."/>
        </authorList>
    </citation>
    <scope>NUCLEOTIDE SEQUENCE</scope>
    <source>
        <strain evidence="3">JEL0379</strain>
    </source>
</reference>
<dbReference type="PANTHER" id="PTHR12992:SF44">
    <property type="entry name" value="NUDIX HYDROLASE DOMAIN-CONTAINING PROTEIN"/>
    <property type="match status" value="1"/>
</dbReference>
<dbReference type="CDD" id="cd03426">
    <property type="entry name" value="NUDIX_CoAse_Nudt7"/>
    <property type="match status" value="1"/>
</dbReference>
<accession>A0AAD5TN31</accession>
<proteinExistence type="predicted"/>
<dbReference type="EMBL" id="JADGJQ010000013">
    <property type="protein sequence ID" value="KAJ3181200.1"/>
    <property type="molecule type" value="Genomic_DNA"/>
</dbReference>
<protein>
    <recommendedName>
        <fullName evidence="2">Nudix hydrolase domain-containing protein</fullName>
    </recommendedName>
</protein>
<dbReference type="Gene3D" id="3.90.79.10">
    <property type="entry name" value="Nucleoside Triphosphate Pyrophosphohydrolase"/>
    <property type="match status" value="1"/>
</dbReference>
<dbReference type="Proteomes" id="UP001212152">
    <property type="component" value="Unassembled WGS sequence"/>
</dbReference>
<feature type="region of interest" description="Disordered" evidence="1">
    <location>
        <begin position="380"/>
        <end position="400"/>
    </location>
</feature>
<dbReference type="Pfam" id="PF00293">
    <property type="entry name" value="NUDIX"/>
    <property type="match status" value="1"/>
</dbReference>
<dbReference type="GO" id="GO:0010945">
    <property type="term" value="F:coenzyme A diphosphatase activity"/>
    <property type="evidence" value="ECO:0007669"/>
    <property type="project" value="InterPro"/>
</dbReference>
<evidence type="ECO:0000313" key="3">
    <source>
        <dbReference type="EMBL" id="KAJ3181200.1"/>
    </source>
</evidence>
<evidence type="ECO:0000256" key="1">
    <source>
        <dbReference type="SAM" id="MobiDB-lite"/>
    </source>
</evidence>
<feature type="domain" description="Nudix hydrolase" evidence="2">
    <location>
        <begin position="32"/>
        <end position="203"/>
    </location>
</feature>
<feature type="compositionally biased region" description="Gly residues" evidence="1">
    <location>
        <begin position="380"/>
        <end position="392"/>
    </location>
</feature>
<name>A0AAD5TN31_9FUNG</name>
<feature type="compositionally biased region" description="Polar residues" evidence="1">
    <location>
        <begin position="286"/>
        <end position="299"/>
    </location>
</feature>